<dbReference type="Proteomes" id="UP000192536">
    <property type="component" value="Unassembled WGS sequence"/>
</dbReference>
<accession>A0A1X0WFB1</accession>
<reference evidence="1 2" key="1">
    <citation type="journal article" date="2017" name="Int. J. Syst. Evol. Microbiol.">
        <title>Rouxiella badensis sp. nov. and Rouxiella silvae sp. nov. isolated from peat bog soil in Germany and emendation of the genus description.</title>
        <authorList>
            <person name="Le Fleche-Mateos A."/>
            <person name="Kugler J.H."/>
            <person name="Hansen S.H."/>
            <person name="Syldatk C."/>
            <person name="Hausmann R."/>
            <person name="Lomprez F."/>
            <person name="Vandenbogaert M."/>
            <person name="Manuguerra J.C."/>
            <person name="Grimont P.A."/>
        </authorList>
    </citation>
    <scope>NUCLEOTIDE SEQUENCE [LARGE SCALE GENOMIC DNA]</scope>
    <source>
        <strain evidence="1 2">DSM 100043</strain>
    </source>
</reference>
<dbReference type="AlphaFoldDB" id="A0A1X0WFB1"/>
<keyword evidence="2" id="KW-1185">Reference proteome</keyword>
<evidence type="ECO:0000313" key="2">
    <source>
        <dbReference type="Proteomes" id="UP000192536"/>
    </source>
</evidence>
<dbReference type="RefSeq" id="WP_017492687.1">
    <property type="nucleotide sequence ID" value="NZ_CAUQAZ010000156.1"/>
</dbReference>
<dbReference type="GeneID" id="93565971"/>
<protein>
    <submittedName>
        <fullName evidence="1">Uncharacterized protein</fullName>
    </submittedName>
</protein>
<dbReference type="STRING" id="1646377.BS640_10785"/>
<organism evidence="1 2">
    <name type="scientific">Rouxiella badensis</name>
    <dbReference type="NCBI Taxonomy" id="1646377"/>
    <lineage>
        <taxon>Bacteria</taxon>
        <taxon>Pseudomonadati</taxon>
        <taxon>Pseudomonadota</taxon>
        <taxon>Gammaproteobacteria</taxon>
        <taxon>Enterobacterales</taxon>
        <taxon>Yersiniaceae</taxon>
        <taxon>Rouxiella</taxon>
    </lineage>
</organism>
<comment type="caution">
    <text evidence="1">The sequence shown here is derived from an EMBL/GenBank/DDBJ whole genome shotgun (WGS) entry which is preliminary data.</text>
</comment>
<sequence>MIINEGLLTHNLLIKLVTGSPSARIKEEDKGFFLEGMGRIYMFRSGGGNGISKSNRSELLRQEENALNRNLQDADYHHENQVNNIIRRYSSHVQSNELYKRLDIDAEKNRYRQEKQQIESRSAREVARINNLA</sequence>
<evidence type="ECO:0000313" key="1">
    <source>
        <dbReference type="EMBL" id="ORJ25480.1"/>
    </source>
</evidence>
<gene>
    <name evidence="1" type="ORF">BS640_10785</name>
</gene>
<name>A0A1X0WFB1_9GAMM</name>
<proteinExistence type="predicted"/>
<dbReference type="EMBL" id="MRWE01000015">
    <property type="protein sequence ID" value="ORJ25480.1"/>
    <property type="molecule type" value="Genomic_DNA"/>
</dbReference>